<protein>
    <submittedName>
        <fullName evidence="2">MarR family transcriptional regulator</fullName>
    </submittedName>
</protein>
<organism evidence="2 3">
    <name type="scientific">Methanobrevibacter olleyae</name>
    <dbReference type="NCBI Taxonomy" id="294671"/>
    <lineage>
        <taxon>Archaea</taxon>
        <taxon>Methanobacteriati</taxon>
        <taxon>Methanobacteriota</taxon>
        <taxon>Methanomada group</taxon>
        <taxon>Methanobacteria</taxon>
        <taxon>Methanobacteriales</taxon>
        <taxon>Methanobacteriaceae</taxon>
        <taxon>Methanobrevibacter</taxon>
    </lineage>
</organism>
<dbReference type="CDD" id="cd00090">
    <property type="entry name" value="HTH_ARSR"/>
    <property type="match status" value="1"/>
</dbReference>
<evidence type="ECO:0000259" key="1">
    <source>
        <dbReference type="Pfam" id="PF25213"/>
    </source>
</evidence>
<dbReference type="InterPro" id="IPR057527">
    <property type="entry name" value="HVO_A0261-like_N"/>
</dbReference>
<feature type="domain" description="HVO-A0261-like N-terminal" evidence="1">
    <location>
        <begin position="9"/>
        <end position="83"/>
    </location>
</feature>
<comment type="caution">
    <text evidence="2">The sequence shown here is derived from an EMBL/GenBank/DDBJ whole genome shotgun (WGS) entry which is preliminary data.</text>
</comment>
<reference evidence="2" key="1">
    <citation type="submission" date="2019-04" db="EMBL/GenBank/DDBJ databases">
        <title>Evolution of Biomass-Degrading Anaerobic Consortia Revealed by Metagenomics.</title>
        <authorList>
            <person name="Peng X."/>
        </authorList>
    </citation>
    <scope>NUCLEOTIDE SEQUENCE</scope>
    <source>
        <strain evidence="2">SIG14</strain>
    </source>
</reference>
<accession>A0A8T3VQU1</accession>
<evidence type="ECO:0000313" key="3">
    <source>
        <dbReference type="Proteomes" id="UP000732619"/>
    </source>
</evidence>
<proteinExistence type="predicted"/>
<evidence type="ECO:0000313" key="2">
    <source>
        <dbReference type="EMBL" id="MBE6513097.1"/>
    </source>
</evidence>
<gene>
    <name evidence="2" type="ORF">E7Z75_08165</name>
</gene>
<dbReference type="Proteomes" id="UP000732619">
    <property type="component" value="Unassembled WGS sequence"/>
</dbReference>
<dbReference type="SUPFAM" id="SSF46785">
    <property type="entry name" value="Winged helix' DNA-binding domain"/>
    <property type="match status" value="1"/>
</dbReference>
<dbReference type="Pfam" id="PF25213">
    <property type="entry name" value="HVO_A0261_N"/>
    <property type="match status" value="1"/>
</dbReference>
<name>A0A8T3VQU1_METOL</name>
<dbReference type="Gene3D" id="1.10.10.10">
    <property type="entry name" value="Winged helix-like DNA-binding domain superfamily/Winged helix DNA-binding domain"/>
    <property type="match status" value="1"/>
</dbReference>
<dbReference type="EMBL" id="SUTG01000047">
    <property type="protein sequence ID" value="MBE6513097.1"/>
    <property type="molecule type" value="Genomic_DNA"/>
</dbReference>
<dbReference type="InterPro" id="IPR011991">
    <property type="entry name" value="ArsR-like_HTH"/>
</dbReference>
<dbReference type="InterPro" id="IPR036388">
    <property type="entry name" value="WH-like_DNA-bd_sf"/>
</dbReference>
<sequence length="88" mass="10316">MKDSEKIIIEFIKLSKNREKIFKALDGETLKPTDLSKKTNIHSNNVSRILSQLREKNLVRLLNPETKRGRLYELTDYGKEILNLMKSQ</sequence>
<dbReference type="AlphaFoldDB" id="A0A8T3VQU1"/>
<dbReference type="InterPro" id="IPR036390">
    <property type="entry name" value="WH_DNA-bd_sf"/>
</dbReference>